<dbReference type="NCBIfam" id="TIGR00229">
    <property type="entry name" value="sensory_box"/>
    <property type="match status" value="1"/>
</dbReference>
<dbReference type="SUPFAM" id="SSF55785">
    <property type="entry name" value="PYP-like sensor domain (PAS domain)"/>
    <property type="match status" value="2"/>
</dbReference>
<dbReference type="KEGG" id="chih:GWR21_10160"/>
<dbReference type="Pfam" id="PF13188">
    <property type="entry name" value="PAS_8"/>
    <property type="match status" value="1"/>
</dbReference>
<dbReference type="Proteomes" id="UP000476411">
    <property type="component" value="Chromosome"/>
</dbReference>
<dbReference type="Pfam" id="PF02518">
    <property type="entry name" value="HATPase_c"/>
    <property type="match status" value="1"/>
</dbReference>
<name>A0A6B9ZEL2_9BACT</name>
<dbReference type="Gene3D" id="3.30.450.40">
    <property type="match status" value="1"/>
</dbReference>
<proteinExistence type="predicted"/>
<dbReference type="InterPro" id="IPR004358">
    <property type="entry name" value="Sig_transdc_His_kin-like_C"/>
</dbReference>
<dbReference type="InterPro" id="IPR000014">
    <property type="entry name" value="PAS"/>
</dbReference>
<reference evidence="8 9" key="1">
    <citation type="submission" date="2020-01" db="EMBL/GenBank/DDBJ databases">
        <title>Complete genome sequence of Chitinophaga sp. H33E-04 isolated from quinoa roots.</title>
        <authorList>
            <person name="Weon H.-Y."/>
            <person name="Lee S.A."/>
        </authorList>
    </citation>
    <scope>NUCLEOTIDE SEQUENCE [LARGE SCALE GENOMIC DNA]</scope>
    <source>
        <strain evidence="8 9">H33E-04</strain>
    </source>
</reference>
<dbReference type="InterPro" id="IPR003594">
    <property type="entry name" value="HATPase_dom"/>
</dbReference>
<dbReference type="SMART" id="SM00065">
    <property type="entry name" value="GAF"/>
    <property type="match status" value="1"/>
</dbReference>
<dbReference type="SUPFAM" id="SSF55781">
    <property type="entry name" value="GAF domain-like"/>
    <property type="match status" value="1"/>
</dbReference>
<protein>
    <recommendedName>
        <fullName evidence="2">histidine kinase</fullName>
        <ecNumber evidence="2">2.7.13.3</ecNumber>
    </recommendedName>
</protein>
<dbReference type="PANTHER" id="PTHR43304">
    <property type="entry name" value="PHYTOCHROME-LIKE PROTEIN CPH1"/>
    <property type="match status" value="1"/>
</dbReference>
<dbReference type="SMART" id="SM00091">
    <property type="entry name" value="PAS"/>
    <property type="match status" value="2"/>
</dbReference>
<gene>
    <name evidence="8" type="ORF">GWR21_10160</name>
</gene>
<sequence>MTSPVSDNHSSIPVFLEAGSEMQRRINELDWSATQLGPIANWPPCLRTTLGIMLNSRFPMFLFWGEKHICFYNDSYKPSLGREGEGKHPGALGGMAENVFAEIWPLVGPQIVDVMSTGRANWFEDVPVPMSRNGRIEDIYWTYSMSPVINQDNTIEGVLVVCTETLEKVQQRQALEWSESRFRQLFNSNIIGFITWRLDGEITEANDAFLDMTGYSRQDLENGHISWSNMTPPEWTNITQKGLDELEKHGYFAPFEKQFFCKDGSKVDVLLAGTFYKDSRSEGIAYILNISERKKNEHLIAFRLQLDEALRGLTDIQQIQYEAACTLGRYFGAHRVGYAEDYGDGQRVRVTRNYTNGIQGIEGIYFYDDYGPALLDTLKKGLTVVRSDIANDPSLSEREKEAHAVLELGATVNVPLTKDGKLFGILFLHYKNAYHFNKSEIALIEETAQRTWAALETARAQAALEASEQKYYTLFDSIDEGYIIIELIYDDAGKPVDFKYLEVNRSFERHTGLKDAVGKYGHELTPNTENVWFETYHRVLKTGEPVRFEEYNAFTNKWYSTFAFAIGTSGENTIAILFSDITTTKLTEQQLRENESKLQLQVAARTNELSAANAALRQINSELSRTNTNLEEFAHAASHDLKEPIRKIRFFANRLKERLESRLADEEAYLLSKVESASLRMDALVNDLLVYSHLGHQPMEREMVDIDVLLSQVLEDLELDIAESGAVLRTHQLPKIQGHKRQLQQLFQNLISNAIKYRKPDAVPRITITAAETSVNDKQYICLSVADNGIGFDMKYADVIFKLFSRLHGKSEYPGTGIGLSIVKKVVENHNGFIEVVTADNQGATFKIYLPIG</sequence>
<dbReference type="GO" id="GO:0000155">
    <property type="term" value="F:phosphorelay sensor kinase activity"/>
    <property type="evidence" value="ECO:0007669"/>
    <property type="project" value="InterPro"/>
</dbReference>
<dbReference type="InterPro" id="IPR036097">
    <property type="entry name" value="HisK_dim/P_sf"/>
</dbReference>
<dbReference type="Gene3D" id="3.30.565.10">
    <property type="entry name" value="Histidine kinase-like ATPase, C-terminal domain"/>
    <property type="match status" value="1"/>
</dbReference>
<keyword evidence="9" id="KW-1185">Reference proteome</keyword>
<dbReference type="InterPro" id="IPR035965">
    <property type="entry name" value="PAS-like_dom_sf"/>
</dbReference>
<comment type="catalytic activity">
    <reaction evidence="1">
        <text>ATP + protein L-histidine = ADP + protein N-phospho-L-histidine.</text>
        <dbReference type="EC" id="2.7.13.3"/>
    </reaction>
</comment>
<evidence type="ECO:0000259" key="6">
    <source>
        <dbReference type="PROSITE" id="PS50109"/>
    </source>
</evidence>
<dbReference type="EC" id="2.7.13.3" evidence="2"/>
<evidence type="ECO:0000259" key="7">
    <source>
        <dbReference type="PROSITE" id="PS50112"/>
    </source>
</evidence>
<dbReference type="InterPro" id="IPR036890">
    <property type="entry name" value="HATPase_C_sf"/>
</dbReference>
<dbReference type="PROSITE" id="PS50109">
    <property type="entry name" value="HIS_KIN"/>
    <property type="match status" value="1"/>
</dbReference>
<dbReference type="FunFam" id="3.30.565.10:FF:000006">
    <property type="entry name" value="Sensor histidine kinase WalK"/>
    <property type="match status" value="1"/>
</dbReference>
<dbReference type="InterPro" id="IPR052162">
    <property type="entry name" value="Sensor_kinase/Photoreceptor"/>
</dbReference>
<dbReference type="Pfam" id="PF13185">
    <property type="entry name" value="GAF_2"/>
    <property type="match status" value="1"/>
</dbReference>
<dbReference type="Pfam" id="PF13426">
    <property type="entry name" value="PAS_9"/>
    <property type="match status" value="1"/>
</dbReference>
<dbReference type="CDD" id="cd00082">
    <property type="entry name" value="HisKA"/>
    <property type="match status" value="1"/>
</dbReference>
<dbReference type="EMBL" id="CP048113">
    <property type="protein sequence ID" value="QHS59941.1"/>
    <property type="molecule type" value="Genomic_DNA"/>
</dbReference>
<evidence type="ECO:0000256" key="3">
    <source>
        <dbReference type="ARBA" id="ARBA00022553"/>
    </source>
</evidence>
<dbReference type="SUPFAM" id="SSF47384">
    <property type="entry name" value="Homodimeric domain of signal transducing histidine kinase"/>
    <property type="match status" value="1"/>
</dbReference>
<dbReference type="InterPro" id="IPR003018">
    <property type="entry name" value="GAF"/>
</dbReference>
<evidence type="ECO:0000256" key="2">
    <source>
        <dbReference type="ARBA" id="ARBA00012438"/>
    </source>
</evidence>
<dbReference type="PANTHER" id="PTHR43304:SF1">
    <property type="entry name" value="PAC DOMAIN-CONTAINING PROTEIN"/>
    <property type="match status" value="1"/>
</dbReference>
<dbReference type="AlphaFoldDB" id="A0A6B9ZEL2"/>
<keyword evidence="5" id="KW-0418">Kinase</keyword>
<dbReference type="Pfam" id="PF00512">
    <property type="entry name" value="HisKA"/>
    <property type="match status" value="1"/>
</dbReference>
<feature type="domain" description="PAS" evidence="7">
    <location>
        <begin position="178"/>
        <end position="250"/>
    </location>
</feature>
<dbReference type="CDD" id="cd00130">
    <property type="entry name" value="PAS"/>
    <property type="match status" value="1"/>
</dbReference>
<evidence type="ECO:0000256" key="4">
    <source>
        <dbReference type="ARBA" id="ARBA00022679"/>
    </source>
</evidence>
<dbReference type="SMART" id="SM00387">
    <property type="entry name" value="HATPase_c"/>
    <property type="match status" value="1"/>
</dbReference>
<keyword evidence="3" id="KW-0597">Phosphoprotein</keyword>
<dbReference type="Gene3D" id="1.10.287.130">
    <property type="match status" value="1"/>
</dbReference>
<dbReference type="InterPro" id="IPR003661">
    <property type="entry name" value="HisK_dim/P_dom"/>
</dbReference>
<dbReference type="PROSITE" id="PS50112">
    <property type="entry name" value="PAS"/>
    <property type="match status" value="1"/>
</dbReference>
<accession>A0A6B9ZEL2</accession>
<evidence type="ECO:0000313" key="9">
    <source>
        <dbReference type="Proteomes" id="UP000476411"/>
    </source>
</evidence>
<dbReference type="PRINTS" id="PR00344">
    <property type="entry name" value="BCTRLSENSOR"/>
</dbReference>
<dbReference type="SUPFAM" id="SSF55874">
    <property type="entry name" value="ATPase domain of HSP90 chaperone/DNA topoisomerase II/histidine kinase"/>
    <property type="match status" value="1"/>
</dbReference>
<dbReference type="InterPro" id="IPR005467">
    <property type="entry name" value="His_kinase_dom"/>
</dbReference>
<evidence type="ECO:0000256" key="1">
    <source>
        <dbReference type="ARBA" id="ARBA00000085"/>
    </source>
</evidence>
<evidence type="ECO:0000256" key="5">
    <source>
        <dbReference type="ARBA" id="ARBA00022777"/>
    </source>
</evidence>
<dbReference type="RefSeq" id="WP_162331635.1">
    <property type="nucleotide sequence ID" value="NZ_CP048113.1"/>
</dbReference>
<dbReference type="SMART" id="SM00388">
    <property type="entry name" value="HisKA"/>
    <property type="match status" value="1"/>
</dbReference>
<dbReference type="Gene3D" id="3.30.450.20">
    <property type="entry name" value="PAS domain"/>
    <property type="match status" value="3"/>
</dbReference>
<keyword evidence="4" id="KW-0808">Transferase</keyword>
<organism evidence="8 9">
    <name type="scientific">Chitinophaga agri</name>
    <dbReference type="NCBI Taxonomy" id="2703787"/>
    <lineage>
        <taxon>Bacteria</taxon>
        <taxon>Pseudomonadati</taxon>
        <taxon>Bacteroidota</taxon>
        <taxon>Chitinophagia</taxon>
        <taxon>Chitinophagales</taxon>
        <taxon>Chitinophagaceae</taxon>
        <taxon>Chitinophaga</taxon>
    </lineage>
</organism>
<dbReference type="InterPro" id="IPR029016">
    <property type="entry name" value="GAF-like_dom_sf"/>
</dbReference>
<evidence type="ECO:0000313" key="8">
    <source>
        <dbReference type="EMBL" id="QHS59941.1"/>
    </source>
</evidence>
<feature type="domain" description="Histidine kinase" evidence="6">
    <location>
        <begin position="636"/>
        <end position="853"/>
    </location>
</feature>